<gene>
    <name evidence="2" type="ORF">V8J38_11170</name>
</gene>
<protein>
    <submittedName>
        <fullName evidence="2">Uncharacterized protein</fullName>
    </submittedName>
</protein>
<proteinExistence type="predicted"/>
<feature type="compositionally biased region" description="Basic and acidic residues" evidence="1">
    <location>
        <begin position="7"/>
        <end position="25"/>
    </location>
</feature>
<keyword evidence="3" id="KW-1185">Reference proteome</keyword>
<accession>A0ABZ2IBX8</accession>
<dbReference type="Proteomes" id="UP001363460">
    <property type="component" value="Chromosome"/>
</dbReference>
<organism evidence="2 3">
    <name type="scientific">Brevundimonas olei</name>
    <dbReference type="NCBI Taxonomy" id="657642"/>
    <lineage>
        <taxon>Bacteria</taxon>
        <taxon>Pseudomonadati</taxon>
        <taxon>Pseudomonadota</taxon>
        <taxon>Alphaproteobacteria</taxon>
        <taxon>Caulobacterales</taxon>
        <taxon>Caulobacteraceae</taxon>
        <taxon>Brevundimonas</taxon>
    </lineage>
</organism>
<feature type="region of interest" description="Disordered" evidence="1">
    <location>
        <begin position="1"/>
        <end position="25"/>
    </location>
</feature>
<evidence type="ECO:0000313" key="2">
    <source>
        <dbReference type="EMBL" id="WWT53814.1"/>
    </source>
</evidence>
<name>A0ABZ2IBX8_9CAUL</name>
<dbReference type="EMBL" id="CP146369">
    <property type="protein sequence ID" value="WWT53814.1"/>
    <property type="molecule type" value="Genomic_DNA"/>
</dbReference>
<evidence type="ECO:0000313" key="3">
    <source>
        <dbReference type="Proteomes" id="UP001363460"/>
    </source>
</evidence>
<dbReference type="RefSeq" id="WP_338575718.1">
    <property type="nucleotide sequence ID" value="NZ_CP146369.1"/>
</dbReference>
<evidence type="ECO:0000256" key="1">
    <source>
        <dbReference type="SAM" id="MobiDB-lite"/>
    </source>
</evidence>
<sequence>MSRAPRKFSDLRGRETAPSHDPDEDTIERVIARLARTHDGLLLAAWLRDEAQRPLHVGATDAQLREAEGARRLADRILEMATTTVR</sequence>
<reference evidence="2 3" key="1">
    <citation type="submission" date="2024-02" db="EMBL/GenBank/DDBJ databases">
        <title>Distribution and functional of Brevundimonas-related endobacteria within Verticillium dahliae.</title>
        <authorList>
            <person name="Zeng H."/>
        </authorList>
    </citation>
    <scope>NUCLEOTIDE SEQUENCE [LARGE SCALE GENOMIC DNA]</scope>
    <source>
        <strain evidence="2 3">TRM 44200</strain>
    </source>
</reference>